<feature type="chain" id="PRO_5040747818" evidence="5">
    <location>
        <begin position="20"/>
        <end position="631"/>
    </location>
</feature>
<keyword evidence="5" id="KW-0732">Signal</keyword>
<feature type="compositionally biased region" description="Basic and acidic residues" evidence="4">
    <location>
        <begin position="581"/>
        <end position="617"/>
    </location>
</feature>
<dbReference type="SUPFAM" id="SSF48452">
    <property type="entry name" value="TPR-like"/>
    <property type="match status" value="1"/>
</dbReference>
<dbReference type="PROSITE" id="PS50293">
    <property type="entry name" value="TPR_REGION"/>
    <property type="match status" value="1"/>
</dbReference>
<evidence type="ECO:0000313" key="7">
    <source>
        <dbReference type="Proteomes" id="UP001155241"/>
    </source>
</evidence>
<dbReference type="RefSeq" id="WP_252854157.1">
    <property type="nucleotide sequence ID" value="NZ_JAMXLR010000065.1"/>
</dbReference>
<keyword evidence="7" id="KW-1185">Reference proteome</keyword>
<protein>
    <submittedName>
        <fullName evidence="6">Tetratricopeptide repeat protein</fullName>
    </submittedName>
</protein>
<comment type="caution">
    <text evidence="6">The sequence shown here is derived from an EMBL/GenBank/DDBJ whole genome shotgun (WGS) entry which is preliminary data.</text>
</comment>
<dbReference type="Pfam" id="PF13432">
    <property type="entry name" value="TPR_16"/>
    <property type="match status" value="2"/>
</dbReference>
<evidence type="ECO:0000256" key="1">
    <source>
        <dbReference type="ARBA" id="ARBA00022737"/>
    </source>
</evidence>
<feature type="repeat" description="TPR" evidence="3">
    <location>
        <begin position="538"/>
        <end position="571"/>
    </location>
</feature>
<dbReference type="SMART" id="SM00028">
    <property type="entry name" value="TPR"/>
    <property type="match status" value="7"/>
</dbReference>
<feature type="region of interest" description="Disordered" evidence="4">
    <location>
        <begin position="581"/>
        <end position="631"/>
    </location>
</feature>
<dbReference type="GO" id="GO:0009279">
    <property type="term" value="C:cell outer membrane"/>
    <property type="evidence" value="ECO:0007669"/>
    <property type="project" value="TreeGrafter"/>
</dbReference>
<accession>A0A9X2FHG8</accession>
<feature type="repeat" description="TPR" evidence="3">
    <location>
        <begin position="294"/>
        <end position="327"/>
    </location>
</feature>
<evidence type="ECO:0000256" key="2">
    <source>
        <dbReference type="ARBA" id="ARBA00022803"/>
    </source>
</evidence>
<dbReference type="PANTHER" id="PTHR44858">
    <property type="entry name" value="TETRATRICOPEPTIDE REPEAT PROTEIN 6"/>
    <property type="match status" value="1"/>
</dbReference>
<dbReference type="Gene3D" id="1.25.40.10">
    <property type="entry name" value="Tetratricopeptide repeat domain"/>
    <property type="match status" value="3"/>
</dbReference>
<feature type="signal peptide" evidence="5">
    <location>
        <begin position="1"/>
        <end position="19"/>
    </location>
</feature>
<evidence type="ECO:0000313" key="6">
    <source>
        <dbReference type="EMBL" id="MCO6046041.1"/>
    </source>
</evidence>
<dbReference type="EMBL" id="JAMXLR010000065">
    <property type="protein sequence ID" value="MCO6046041.1"/>
    <property type="molecule type" value="Genomic_DNA"/>
</dbReference>
<dbReference type="InterPro" id="IPR011990">
    <property type="entry name" value="TPR-like_helical_dom_sf"/>
</dbReference>
<dbReference type="AlphaFoldDB" id="A0A9X2FHG8"/>
<dbReference type="Pfam" id="PF13181">
    <property type="entry name" value="TPR_8"/>
    <property type="match status" value="2"/>
</dbReference>
<organism evidence="6 7">
    <name type="scientific">Aeoliella straminimaris</name>
    <dbReference type="NCBI Taxonomy" id="2954799"/>
    <lineage>
        <taxon>Bacteria</taxon>
        <taxon>Pseudomonadati</taxon>
        <taxon>Planctomycetota</taxon>
        <taxon>Planctomycetia</taxon>
        <taxon>Pirellulales</taxon>
        <taxon>Lacipirellulaceae</taxon>
        <taxon>Aeoliella</taxon>
    </lineage>
</organism>
<feature type="region of interest" description="Disordered" evidence="4">
    <location>
        <begin position="29"/>
        <end position="94"/>
    </location>
</feature>
<proteinExistence type="predicted"/>
<gene>
    <name evidence="6" type="ORF">NG895_19245</name>
</gene>
<evidence type="ECO:0000256" key="3">
    <source>
        <dbReference type="PROSITE-ProRule" id="PRU00339"/>
    </source>
</evidence>
<feature type="repeat" description="TPR" evidence="3">
    <location>
        <begin position="464"/>
        <end position="497"/>
    </location>
</feature>
<keyword evidence="1" id="KW-0677">Repeat</keyword>
<dbReference type="InterPro" id="IPR019734">
    <property type="entry name" value="TPR_rpt"/>
</dbReference>
<dbReference type="InterPro" id="IPR050498">
    <property type="entry name" value="Ycf3"/>
</dbReference>
<dbReference type="GO" id="GO:0046813">
    <property type="term" value="P:receptor-mediated virion attachment to host cell"/>
    <property type="evidence" value="ECO:0007669"/>
    <property type="project" value="TreeGrafter"/>
</dbReference>
<reference evidence="6" key="1">
    <citation type="submission" date="2022-06" db="EMBL/GenBank/DDBJ databases">
        <title>Aeoliella straminimaris, a novel planctomycete from sediments.</title>
        <authorList>
            <person name="Vitorino I.R."/>
            <person name="Lage O.M."/>
        </authorList>
    </citation>
    <scope>NUCLEOTIDE SEQUENCE</scope>
    <source>
        <strain evidence="6">ICT_H6.2</strain>
    </source>
</reference>
<dbReference type="Proteomes" id="UP001155241">
    <property type="component" value="Unassembled WGS sequence"/>
</dbReference>
<dbReference type="PANTHER" id="PTHR44858:SF1">
    <property type="entry name" value="UDP-N-ACETYLGLUCOSAMINE--PEPTIDE N-ACETYLGLUCOSAMINYLTRANSFERASE SPINDLY-RELATED"/>
    <property type="match status" value="1"/>
</dbReference>
<evidence type="ECO:0000256" key="4">
    <source>
        <dbReference type="SAM" id="MobiDB-lite"/>
    </source>
</evidence>
<keyword evidence="2 3" id="KW-0802">TPR repeat</keyword>
<evidence type="ECO:0000256" key="5">
    <source>
        <dbReference type="SAM" id="SignalP"/>
    </source>
</evidence>
<name>A0A9X2FHG8_9BACT</name>
<sequence>MSRLEVLLLLLLLSPLSLATRTAMADETAVASSSSPAEEAKPEAELPETPSLDPPATGEPGEEDEQAMPDEQAEDGSAAEGESDNDEPSPGQADLDKATQLKLTASDGKQMNDVIQLLASAMKKGLDEENEAFAKQMLASTLMERGQGLAAVLLEQPRGAGAQQDPRWAQLRLIALSDLSNAVKLDPSEVSAWVLIGRLHQMPGGDPKAANQAYTKVIDLEDADAKLKAEAHARRATLQEDPDEQLADITGAIEADPDNGSYLLLRVRHHLATKQLDEALADVDKAIELSSDDYTAHELRGLVLREQGETEEAFKAFDRAGEINPESPMPYLQRAEMHSKLGDMEQAIDQASKAIDRAESNELGYLLRADFHLRNDQAEEGLADAERVLELRPNFPPAILLKARAYEMMGKMKLALGQLEELANATQDRADLDLQIALYALQLEMPRRAIEALDRAIEAQPDEAILYRYRGDSYLNIGKHAEAIADYEKAMELAPDDYGVLNNLAWTLATSPEDELRDGQRAVELATKACELSEFQAAHILSTLAAAHAEVGDFEKAKEWVQKGIELDDPENVEQLKEELAHYERGETIRERQEQDAGEREGAEETPAKDDHRELEKPSGSTPAPRRSIDF</sequence>
<feature type="compositionally biased region" description="Acidic residues" evidence="4">
    <location>
        <begin position="60"/>
        <end position="74"/>
    </location>
</feature>
<dbReference type="PROSITE" id="PS50005">
    <property type="entry name" value="TPR"/>
    <property type="match status" value="3"/>
</dbReference>